<organism evidence="2 3">
    <name type="scientific">Melaminivora alkalimesophila</name>
    <dbReference type="NCBI Taxonomy" id="1165852"/>
    <lineage>
        <taxon>Bacteria</taxon>
        <taxon>Pseudomonadati</taxon>
        <taxon>Pseudomonadota</taxon>
        <taxon>Betaproteobacteria</taxon>
        <taxon>Burkholderiales</taxon>
        <taxon>Comamonadaceae</taxon>
        <taxon>Melaminivora</taxon>
    </lineage>
</organism>
<dbReference type="AlphaFoldDB" id="A0A317RDY6"/>
<accession>A0A317RDY6</accession>
<dbReference type="Proteomes" id="UP000246483">
    <property type="component" value="Unassembled WGS sequence"/>
</dbReference>
<dbReference type="SUPFAM" id="SSF46626">
    <property type="entry name" value="Cytochrome c"/>
    <property type="match status" value="1"/>
</dbReference>
<sequence length="110" mass="11887">MHIPFPPPYRAPWLALLVLLAPALAGAQPGALDAALLAGTCLNCHAPEAPSGGPIPRLQGRDAAELRQRLRALQRGQVPDATVMTRLMKGYDDAQIEVLAQWFARQGDQR</sequence>
<proteinExistence type="predicted"/>
<dbReference type="EMBL" id="QGUB01000002">
    <property type="protein sequence ID" value="PWW47783.1"/>
    <property type="molecule type" value="Genomic_DNA"/>
</dbReference>
<protein>
    <submittedName>
        <fullName evidence="2">Cytochrome c553</fullName>
    </submittedName>
</protein>
<name>A0A317RDY6_9BURK</name>
<evidence type="ECO:0000313" key="3">
    <source>
        <dbReference type="Proteomes" id="UP000246483"/>
    </source>
</evidence>
<feature type="chain" id="PRO_5016377482" evidence="1">
    <location>
        <begin position="28"/>
        <end position="110"/>
    </location>
</feature>
<dbReference type="RefSeq" id="WP_019374934.1">
    <property type="nucleotide sequence ID" value="NZ_ALEE01000679.1"/>
</dbReference>
<reference evidence="2 3" key="1">
    <citation type="submission" date="2018-05" db="EMBL/GenBank/DDBJ databases">
        <title>Genomic Encyclopedia of Type Strains, Phase IV (KMG-IV): sequencing the most valuable type-strain genomes for metagenomic binning, comparative biology and taxonomic classification.</title>
        <authorList>
            <person name="Goeker M."/>
        </authorList>
    </citation>
    <scope>NUCLEOTIDE SEQUENCE [LARGE SCALE GENOMIC DNA]</scope>
    <source>
        <strain evidence="2 3">DSM 26006</strain>
    </source>
</reference>
<gene>
    <name evidence="2" type="ORF">DFR36_102159</name>
</gene>
<dbReference type="GO" id="GO:0009055">
    <property type="term" value="F:electron transfer activity"/>
    <property type="evidence" value="ECO:0007669"/>
    <property type="project" value="InterPro"/>
</dbReference>
<keyword evidence="3" id="KW-1185">Reference proteome</keyword>
<dbReference type="GO" id="GO:0020037">
    <property type="term" value="F:heme binding"/>
    <property type="evidence" value="ECO:0007669"/>
    <property type="project" value="InterPro"/>
</dbReference>
<evidence type="ECO:0000313" key="2">
    <source>
        <dbReference type="EMBL" id="PWW47783.1"/>
    </source>
</evidence>
<comment type="caution">
    <text evidence="2">The sequence shown here is derived from an EMBL/GenBank/DDBJ whole genome shotgun (WGS) entry which is preliminary data.</text>
</comment>
<keyword evidence="1" id="KW-0732">Signal</keyword>
<dbReference type="InterPro" id="IPR036909">
    <property type="entry name" value="Cyt_c-like_dom_sf"/>
</dbReference>
<feature type="signal peptide" evidence="1">
    <location>
        <begin position="1"/>
        <end position="27"/>
    </location>
</feature>
<evidence type="ECO:0000256" key="1">
    <source>
        <dbReference type="SAM" id="SignalP"/>
    </source>
</evidence>
<dbReference type="Gene3D" id="1.10.760.10">
    <property type="entry name" value="Cytochrome c-like domain"/>
    <property type="match status" value="1"/>
</dbReference>